<evidence type="ECO:0000313" key="3">
    <source>
        <dbReference type="Proteomes" id="UP000298663"/>
    </source>
</evidence>
<organism evidence="2 3">
    <name type="scientific">Steinernema carpocapsae</name>
    <name type="common">Entomopathogenic nematode</name>
    <dbReference type="NCBI Taxonomy" id="34508"/>
    <lineage>
        <taxon>Eukaryota</taxon>
        <taxon>Metazoa</taxon>
        <taxon>Ecdysozoa</taxon>
        <taxon>Nematoda</taxon>
        <taxon>Chromadorea</taxon>
        <taxon>Rhabditida</taxon>
        <taxon>Tylenchina</taxon>
        <taxon>Panagrolaimomorpha</taxon>
        <taxon>Strongyloidoidea</taxon>
        <taxon>Steinernematidae</taxon>
        <taxon>Steinernema</taxon>
    </lineage>
</organism>
<comment type="caution">
    <text evidence="2">The sequence shown here is derived from an EMBL/GenBank/DDBJ whole genome shotgun (WGS) entry which is preliminary data.</text>
</comment>
<dbReference type="AlphaFoldDB" id="A0A4U5NUV0"/>
<reference evidence="2 3" key="2">
    <citation type="journal article" date="2019" name="G3 (Bethesda)">
        <title>Hybrid Assembly of the Genome of the Entomopathogenic Nematode Steinernema carpocapsae Identifies the X-Chromosome.</title>
        <authorList>
            <person name="Serra L."/>
            <person name="Macchietto M."/>
            <person name="Macias-Munoz A."/>
            <person name="McGill C.J."/>
            <person name="Rodriguez I.M."/>
            <person name="Rodriguez B."/>
            <person name="Murad R."/>
            <person name="Mortazavi A."/>
        </authorList>
    </citation>
    <scope>NUCLEOTIDE SEQUENCE [LARGE SCALE GENOMIC DNA]</scope>
    <source>
        <strain evidence="2 3">ALL</strain>
    </source>
</reference>
<feature type="compositionally biased region" description="Polar residues" evidence="1">
    <location>
        <begin position="30"/>
        <end position="42"/>
    </location>
</feature>
<evidence type="ECO:0000256" key="1">
    <source>
        <dbReference type="SAM" id="MobiDB-lite"/>
    </source>
</evidence>
<feature type="region of interest" description="Disordered" evidence="1">
    <location>
        <begin position="27"/>
        <end position="70"/>
    </location>
</feature>
<dbReference type="Proteomes" id="UP000298663">
    <property type="component" value="Unassembled WGS sequence"/>
</dbReference>
<reference evidence="2 3" key="1">
    <citation type="journal article" date="2015" name="Genome Biol.">
        <title>Comparative genomics of Steinernema reveals deeply conserved gene regulatory networks.</title>
        <authorList>
            <person name="Dillman A.R."/>
            <person name="Macchietto M."/>
            <person name="Porter C.F."/>
            <person name="Rogers A."/>
            <person name="Williams B."/>
            <person name="Antoshechkin I."/>
            <person name="Lee M.M."/>
            <person name="Goodwin Z."/>
            <person name="Lu X."/>
            <person name="Lewis E.E."/>
            <person name="Goodrich-Blair H."/>
            <person name="Stock S.P."/>
            <person name="Adams B.J."/>
            <person name="Sternberg P.W."/>
            <person name="Mortazavi A."/>
        </authorList>
    </citation>
    <scope>NUCLEOTIDE SEQUENCE [LARGE SCALE GENOMIC DNA]</scope>
    <source>
        <strain evidence="2 3">ALL</strain>
    </source>
</reference>
<name>A0A4U5NUV0_STECR</name>
<gene>
    <name evidence="2" type="ORF">L596_011445</name>
</gene>
<accession>A0A4U5NUV0</accession>
<protein>
    <submittedName>
        <fullName evidence="2">Uncharacterized protein</fullName>
    </submittedName>
</protein>
<dbReference type="EMBL" id="AZBU02000003">
    <property type="protein sequence ID" value="TKR86953.1"/>
    <property type="molecule type" value="Genomic_DNA"/>
</dbReference>
<proteinExistence type="predicted"/>
<evidence type="ECO:0000313" key="2">
    <source>
        <dbReference type="EMBL" id="TKR86953.1"/>
    </source>
</evidence>
<keyword evidence="3" id="KW-1185">Reference proteome</keyword>
<sequence>MNPRTRDVHAFWRILMRRFPKYLEARFGETTPSPTSHVTSIDQDPGAQRPLKHQFQASDTSLGLTVPRVR</sequence>